<dbReference type="CDD" id="cd17321">
    <property type="entry name" value="MFS_MMR_MDR_like"/>
    <property type="match status" value="1"/>
</dbReference>
<evidence type="ECO:0000259" key="8">
    <source>
        <dbReference type="PROSITE" id="PS50850"/>
    </source>
</evidence>
<dbReference type="Gene3D" id="1.20.1250.20">
    <property type="entry name" value="MFS general substrate transporter like domains"/>
    <property type="match status" value="1"/>
</dbReference>
<evidence type="ECO:0000256" key="2">
    <source>
        <dbReference type="ARBA" id="ARBA00022448"/>
    </source>
</evidence>
<feature type="transmembrane region" description="Helical" evidence="7">
    <location>
        <begin position="216"/>
        <end position="235"/>
    </location>
</feature>
<sequence length="482" mass="49155">MTIDPLSRDADAGSSAGEHDARFTTRAKLILAILCAAQFIISLDFSILNVALPDLGRELGMEQADLQWAITAFALPSGGCLLLFGRLADLYGRRRLFLGGVLLFTAASVLATFAWNPGVFVAGRALQGLGAAAVIPTGMSLLTTTFPEGPRRNRALGVSGSVLSLGFTVGMLVGGAMTDTLGWRSTMALLAVAGVVLAVAAPGLLTESRGAHSPRLDLPGAATVSGGLVCLIYALSAAGAVRVVAMAAAVLLLGVFVVIESRAAQPLVSLTMLRRPTVAFGSLGGLITFSMMSAFIFLLTLYLQDVEALSPLWTGLFFGGQGVVLAVTGMVSSRVIRVLGAGRTLVAGLALQGVCTAAMTVTEGAWPALAVVCLASVGHMSVVVSYGVTVTSGLPDTVQGLATGLVTSAQQIGITVGVPILSAVCVTRVSALRDAGQAAAPALLSGVRLAAAVDAAVLLVVSLVIGYALLRTTSRRPRRTSA</sequence>
<name>A0ABV5IRK3_9ACTN</name>
<keyword evidence="10" id="KW-1185">Reference proteome</keyword>
<feature type="transmembrane region" description="Helical" evidence="7">
    <location>
        <begin position="401"/>
        <end position="429"/>
    </location>
</feature>
<keyword evidence="4 7" id="KW-0812">Transmembrane</keyword>
<feature type="transmembrane region" description="Helical" evidence="7">
    <location>
        <begin position="121"/>
        <end position="143"/>
    </location>
</feature>
<dbReference type="InterPro" id="IPR036259">
    <property type="entry name" value="MFS_trans_sf"/>
</dbReference>
<feature type="transmembrane region" description="Helical" evidence="7">
    <location>
        <begin position="309"/>
        <end position="332"/>
    </location>
</feature>
<feature type="transmembrane region" description="Helical" evidence="7">
    <location>
        <begin position="368"/>
        <end position="389"/>
    </location>
</feature>
<reference evidence="9 10" key="1">
    <citation type="submission" date="2024-09" db="EMBL/GenBank/DDBJ databases">
        <authorList>
            <person name="Sun Q."/>
            <person name="Mori K."/>
        </authorList>
    </citation>
    <scope>NUCLEOTIDE SEQUENCE [LARGE SCALE GENOMIC DNA]</scope>
    <source>
        <strain evidence="9 10">CCM 3426</strain>
    </source>
</reference>
<keyword evidence="6 7" id="KW-0472">Membrane</keyword>
<feature type="transmembrane region" description="Helical" evidence="7">
    <location>
        <begin position="66"/>
        <end position="84"/>
    </location>
</feature>
<dbReference type="PANTHER" id="PTHR42718:SF46">
    <property type="entry name" value="BLR6921 PROTEIN"/>
    <property type="match status" value="1"/>
</dbReference>
<dbReference type="PANTHER" id="PTHR42718">
    <property type="entry name" value="MAJOR FACILITATOR SUPERFAMILY MULTIDRUG TRANSPORTER MFSC"/>
    <property type="match status" value="1"/>
</dbReference>
<feature type="transmembrane region" description="Helical" evidence="7">
    <location>
        <begin position="241"/>
        <end position="259"/>
    </location>
</feature>
<dbReference type="PROSITE" id="PS50850">
    <property type="entry name" value="MFS"/>
    <property type="match status" value="1"/>
</dbReference>
<dbReference type="InterPro" id="IPR011701">
    <property type="entry name" value="MFS"/>
</dbReference>
<feature type="transmembrane region" description="Helical" evidence="7">
    <location>
        <begin position="280"/>
        <end position="303"/>
    </location>
</feature>
<evidence type="ECO:0000256" key="3">
    <source>
        <dbReference type="ARBA" id="ARBA00022475"/>
    </source>
</evidence>
<dbReference type="Gene3D" id="1.20.1720.10">
    <property type="entry name" value="Multidrug resistance protein D"/>
    <property type="match status" value="1"/>
</dbReference>
<evidence type="ECO:0000256" key="7">
    <source>
        <dbReference type="SAM" id="Phobius"/>
    </source>
</evidence>
<protein>
    <submittedName>
        <fullName evidence="9">MFS transporter</fullName>
    </submittedName>
</protein>
<evidence type="ECO:0000313" key="9">
    <source>
        <dbReference type="EMBL" id="MFB9206688.1"/>
    </source>
</evidence>
<evidence type="ECO:0000256" key="6">
    <source>
        <dbReference type="ARBA" id="ARBA00023136"/>
    </source>
</evidence>
<proteinExistence type="predicted"/>
<dbReference type="SUPFAM" id="SSF103473">
    <property type="entry name" value="MFS general substrate transporter"/>
    <property type="match status" value="1"/>
</dbReference>
<organism evidence="9 10">
    <name type="scientific">Nonomuraea spiralis</name>
    <dbReference type="NCBI Taxonomy" id="46182"/>
    <lineage>
        <taxon>Bacteria</taxon>
        <taxon>Bacillati</taxon>
        <taxon>Actinomycetota</taxon>
        <taxon>Actinomycetes</taxon>
        <taxon>Streptosporangiales</taxon>
        <taxon>Streptosporangiaceae</taxon>
        <taxon>Nonomuraea</taxon>
    </lineage>
</organism>
<evidence type="ECO:0000256" key="4">
    <source>
        <dbReference type="ARBA" id="ARBA00022692"/>
    </source>
</evidence>
<dbReference type="RefSeq" id="WP_189650739.1">
    <property type="nucleotide sequence ID" value="NZ_BMRC01000015.1"/>
</dbReference>
<dbReference type="Pfam" id="PF07690">
    <property type="entry name" value="MFS_1"/>
    <property type="match status" value="1"/>
</dbReference>
<dbReference type="PRINTS" id="PR01036">
    <property type="entry name" value="TCRTETB"/>
</dbReference>
<evidence type="ECO:0000313" key="10">
    <source>
        <dbReference type="Proteomes" id="UP001589647"/>
    </source>
</evidence>
<comment type="caution">
    <text evidence="9">The sequence shown here is derived from an EMBL/GenBank/DDBJ whole genome shotgun (WGS) entry which is preliminary data.</text>
</comment>
<feature type="transmembrane region" description="Helical" evidence="7">
    <location>
        <begin position="96"/>
        <end position="115"/>
    </location>
</feature>
<dbReference type="Proteomes" id="UP001589647">
    <property type="component" value="Unassembled WGS sequence"/>
</dbReference>
<feature type="domain" description="Major facilitator superfamily (MFS) profile" evidence="8">
    <location>
        <begin position="30"/>
        <end position="474"/>
    </location>
</feature>
<gene>
    <name evidence="9" type="ORF">ACFFV7_36220</name>
</gene>
<keyword evidence="5 7" id="KW-1133">Transmembrane helix</keyword>
<evidence type="ECO:0000256" key="1">
    <source>
        <dbReference type="ARBA" id="ARBA00004651"/>
    </source>
</evidence>
<feature type="transmembrane region" description="Helical" evidence="7">
    <location>
        <begin position="155"/>
        <end position="177"/>
    </location>
</feature>
<feature type="transmembrane region" description="Helical" evidence="7">
    <location>
        <begin position="183"/>
        <end position="204"/>
    </location>
</feature>
<dbReference type="InterPro" id="IPR020846">
    <property type="entry name" value="MFS_dom"/>
</dbReference>
<keyword evidence="3" id="KW-1003">Cell membrane</keyword>
<evidence type="ECO:0000256" key="5">
    <source>
        <dbReference type="ARBA" id="ARBA00022989"/>
    </source>
</evidence>
<feature type="transmembrane region" description="Helical" evidence="7">
    <location>
        <begin position="29"/>
        <end position="51"/>
    </location>
</feature>
<keyword evidence="2" id="KW-0813">Transport</keyword>
<accession>A0ABV5IRK3</accession>
<feature type="transmembrane region" description="Helical" evidence="7">
    <location>
        <begin position="449"/>
        <end position="470"/>
    </location>
</feature>
<comment type="subcellular location">
    <subcellularLocation>
        <location evidence="1">Cell membrane</location>
        <topology evidence="1">Multi-pass membrane protein</topology>
    </subcellularLocation>
</comment>
<feature type="transmembrane region" description="Helical" evidence="7">
    <location>
        <begin position="344"/>
        <end position="362"/>
    </location>
</feature>
<dbReference type="EMBL" id="JBHMEI010000039">
    <property type="protein sequence ID" value="MFB9206688.1"/>
    <property type="molecule type" value="Genomic_DNA"/>
</dbReference>